<dbReference type="PANTHER" id="PTHR11712">
    <property type="entry name" value="POLYKETIDE SYNTHASE-RELATED"/>
    <property type="match status" value="1"/>
</dbReference>
<dbReference type="EMBL" id="MZMV01000005">
    <property type="protein sequence ID" value="OWV11593.1"/>
    <property type="molecule type" value="Genomic_DNA"/>
</dbReference>
<dbReference type="SUPFAM" id="SSF53901">
    <property type="entry name" value="Thiolase-like"/>
    <property type="match status" value="2"/>
</dbReference>
<dbReference type="PANTHER" id="PTHR11712:SF347">
    <property type="entry name" value="BETA KETOACYL-ACYL CARRIER PROTEIN SYNTHASE"/>
    <property type="match status" value="1"/>
</dbReference>
<proteinExistence type="inferred from homology"/>
<dbReference type="FunFam" id="3.40.47.10:FF:000018">
    <property type="entry name" value="3-oxoacyl-[acyl-carrier-protein] synthase 2"/>
    <property type="match status" value="1"/>
</dbReference>
<dbReference type="InterPro" id="IPR000794">
    <property type="entry name" value="Beta-ketoacyl_synthase"/>
</dbReference>
<dbReference type="OrthoDB" id="9808669at2"/>
<dbReference type="Gene3D" id="3.40.47.10">
    <property type="match status" value="2"/>
</dbReference>
<dbReference type="NCBIfam" id="NF005589">
    <property type="entry name" value="PRK07314.1"/>
    <property type="match status" value="1"/>
</dbReference>
<name>A0A2D0AXA0_9ACTN</name>
<keyword evidence="7" id="KW-1185">Reference proteome</keyword>
<gene>
    <name evidence="6" type="ORF">B5D80_04165</name>
</gene>
<dbReference type="GO" id="GO:0004315">
    <property type="term" value="F:3-oxoacyl-[acyl-carrier-protein] synthase activity"/>
    <property type="evidence" value="ECO:0007669"/>
    <property type="project" value="InterPro"/>
</dbReference>
<comment type="caution">
    <text evidence="6">The sequence shown here is derived from an EMBL/GenBank/DDBJ whole genome shotgun (WGS) entry which is preliminary data.</text>
</comment>
<evidence type="ECO:0000256" key="3">
    <source>
        <dbReference type="ARBA" id="ARBA00023315"/>
    </source>
</evidence>
<dbReference type="AlphaFoldDB" id="A0A2D0AXA0"/>
<sequence>MSGLGLVTPAGVGVPANWDGVLAGRSTAVRPPQLAGLPVDFACVVPDFDADTLLGRRKTWLLDRHAQFAVVAAREAVGDAGLDIADCDPHRIAVIIGTGAGGTITAETQHRRLLETGAARISALTLPMALPNMATAQVAIDLGAHGPSMSVATACASGATAIGLARDLLRFGVADVAVAGGTDAAVTPYFAAAFARMKALSTRRHDPAGASRPFDVERDGFVMAEGAGVVVLETEQHARGRGVRPRTHLLGYGASTDAYHATTPAPDGVGVERAMRAALAEAGLGSDDIGHVNAHGTSTPLNDVAEAAAVRRVLGRDTVITSTKGVTGHPLGAAGAIEAVYTVLALRHGLVPPTANVQAVEPAVDLDVVVDAPRKNQGTAAVSNSFGFGGHNTALVIAVT</sequence>
<keyword evidence="3" id="KW-0012">Acyltransferase</keyword>
<dbReference type="Proteomes" id="UP000197174">
    <property type="component" value="Unassembled WGS sequence"/>
</dbReference>
<dbReference type="InterPro" id="IPR020841">
    <property type="entry name" value="PKS_Beta-ketoAc_synthase_dom"/>
</dbReference>
<dbReference type="FunFam" id="3.40.47.10:FF:000029">
    <property type="entry name" value="3-oxoacyl-[acyl-carrier-protein] synthase 1"/>
    <property type="match status" value="1"/>
</dbReference>
<dbReference type="PROSITE" id="PS00606">
    <property type="entry name" value="KS3_1"/>
    <property type="match status" value="1"/>
</dbReference>
<evidence type="ECO:0000313" key="6">
    <source>
        <dbReference type="EMBL" id="OWV11593.1"/>
    </source>
</evidence>
<dbReference type="InterPro" id="IPR014030">
    <property type="entry name" value="Ketoacyl_synth_N"/>
</dbReference>
<dbReference type="Pfam" id="PF00109">
    <property type="entry name" value="ketoacyl-synt"/>
    <property type="match status" value="1"/>
</dbReference>
<dbReference type="GO" id="GO:0030497">
    <property type="term" value="P:fatty acid elongation"/>
    <property type="evidence" value="ECO:0007669"/>
    <property type="project" value="UniProtKB-ARBA"/>
</dbReference>
<dbReference type="InterPro" id="IPR018201">
    <property type="entry name" value="Ketoacyl_synth_AS"/>
</dbReference>
<protein>
    <submittedName>
        <fullName evidence="6">3-oxoacyl-ACP synthase</fullName>
    </submittedName>
</protein>
<dbReference type="PROSITE" id="PS52004">
    <property type="entry name" value="KS3_2"/>
    <property type="match status" value="1"/>
</dbReference>
<evidence type="ECO:0000259" key="5">
    <source>
        <dbReference type="PROSITE" id="PS52004"/>
    </source>
</evidence>
<reference evidence="6 7" key="1">
    <citation type="submission" date="2017-03" db="EMBL/GenBank/DDBJ databases">
        <title>Whole genome sequence of Micromonospora wenchangensis, isolated from mangrove soil.</title>
        <authorList>
            <person name="Yang H."/>
        </authorList>
    </citation>
    <scope>NUCLEOTIDE SEQUENCE [LARGE SCALE GENOMIC DNA]</scope>
    <source>
        <strain evidence="6 7">CCTCC AA 2012002</strain>
    </source>
</reference>
<dbReference type="SMART" id="SM00825">
    <property type="entry name" value="PKS_KS"/>
    <property type="match status" value="1"/>
</dbReference>
<feature type="domain" description="Ketosynthase family 3 (KS3)" evidence="5">
    <location>
        <begin position="1"/>
        <end position="399"/>
    </location>
</feature>
<organism evidence="6 7">
    <name type="scientific">Micromonospora wenchangensis</name>
    <dbReference type="NCBI Taxonomy" id="1185415"/>
    <lineage>
        <taxon>Bacteria</taxon>
        <taxon>Bacillati</taxon>
        <taxon>Actinomycetota</taxon>
        <taxon>Actinomycetes</taxon>
        <taxon>Micromonosporales</taxon>
        <taxon>Micromonosporaceae</taxon>
        <taxon>Micromonospora</taxon>
    </lineage>
</organism>
<dbReference type="Pfam" id="PF02801">
    <property type="entry name" value="Ketoacyl-synt_C"/>
    <property type="match status" value="1"/>
</dbReference>
<evidence type="ECO:0000256" key="4">
    <source>
        <dbReference type="RuleBase" id="RU003694"/>
    </source>
</evidence>
<keyword evidence="2 4" id="KW-0808">Transferase</keyword>
<evidence type="ECO:0000256" key="2">
    <source>
        <dbReference type="ARBA" id="ARBA00022679"/>
    </source>
</evidence>
<dbReference type="CDD" id="cd00834">
    <property type="entry name" value="KAS_I_II"/>
    <property type="match status" value="1"/>
</dbReference>
<dbReference type="InterPro" id="IPR014031">
    <property type="entry name" value="Ketoacyl_synth_C"/>
</dbReference>
<comment type="similarity">
    <text evidence="1 4">Belongs to the thiolase-like superfamily. Beta-ketoacyl-ACP synthases family.</text>
</comment>
<accession>A0A2D0AXA0</accession>
<dbReference type="InterPro" id="IPR016039">
    <property type="entry name" value="Thiolase-like"/>
</dbReference>
<evidence type="ECO:0000313" key="7">
    <source>
        <dbReference type="Proteomes" id="UP000197174"/>
    </source>
</evidence>
<evidence type="ECO:0000256" key="1">
    <source>
        <dbReference type="ARBA" id="ARBA00008467"/>
    </source>
</evidence>